<dbReference type="InterPro" id="IPR016907">
    <property type="entry name" value="UCP029033"/>
</dbReference>
<evidence type="ECO:0000313" key="3">
    <source>
        <dbReference type="Proteomes" id="UP000045545"/>
    </source>
</evidence>
<evidence type="ECO:0000313" key="2">
    <source>
        <dbReference type="EMBL" id="CFX68439.1"/>
    </source>
</evidence>
<dbReference type="InterPro" id="IPR007497">
    <property type="entry name" value="SIMPL/DUF541"/>
</dbReference>
<dbReference type="AlphaFoldDB" id="A0A0E3W3A9"/>
<reference evidence="2 3" key="1">
    <citation type="submission" date="2015-03" db="EMBL/GenBank/DDBJ databases">
        <authorList>
            <person name="Murphy D."/>
        </authorList>
    </citation>
    <scope>NUCLEOTIDE SEQUENCE [LARGE SCALE GENOMIC DNA]</scope>
    <source>
        <strain evidence="2 3">OL-4</strain>
    </source>
</reference>
<dbReference type="InterPro" id="IPR052022">
    <property type="entry name" value="26kDa_periplasmic_antigen"/>
</dbReference>
<organism evidence="2 3">
    <name type="scientific">Syntrophomonas zehnderi OL-4</name>
    <dbReference type="NCBI Taxonomy" id="690567"/>
    <lineage>
        <taxon>Bacteria</taxon>
        <taxon>Bacillati</taxon>
        <taxon>Bacillota</taxon>
        <taxon>Clostridia</taxon>
        <taxon>Eubacteriales</taxon>
        <taxon>Syntrophomonadaceae</taxon>
        <taxon>Syntrophomonas</taxon>
    </lineage>
</organism>
<accession>A0A0E3W3A9</accession>
<keyword evidence="1" id="KW-1133">Transmembrane helix</keyword>
<keyword evidence="1" id="KW-0812">Transmembrane</keyword>
<dbReference type="PANTHER" id="PTHR34387:SF2">
    <property type="entry name" value="SLR1258 PROTEIN"/>
    <property type="match status" value="1"/>
</dbReference>
<dbReference type="RefSeq" id="WP_242847512.1">
    <property type="nucleotide sequence ID" value="NZ_CGIH01000027.1"/>
</dbReference>
<dbReference type="Gene3D" id="3.30.70.2970">
    <property type="entry name" value="Protein of unknown function (DUF541), domain 2"/>
    <property type="match status" value="1"/>
</dbReference>
<dbReference type="EMBL" id="CGIH01000027">
    <property type="protein sequence ID" value="CFX68439.1"/>
    <property type="molecule type" value="Genomic_DNA"/>
</dbReference>
<protein>
    <submittedName>
        <fullName evidence="2">Uncharacterized conserved protein UCP029033, periplasmic protein</fullName>
    </submittedName>
</protein>
<name>A0A0E3W3A9_9FIRM</name>
<dbReference type="Pfam" id="PF04402">
    <property type="entry name" value="SIMPL"/>
    <property type="match status" value="1"/>
</dbReference>
<dbReference type="Gene3D" id="3.30.110.170">
    <property type="entry name" value="Protein of unknown function (DUF541), domain 1"/>
    <property type="match status" value="1"/>
</dbReference>
<dbReference type="Proteomes" id="UP000045545">
    <property type="component" value="Unassembled WGS sequence"/>
</dbReference>
<dbReference type="PROSITE" id="PS00430">
    <property type="entry name" value="TONB_DEPENDENT_REC_1"/>
    <property type="match status" value="1"/>
</dbReference>
<proteinExistence type="predicted"/>
<sequence>MEESSRKWAVISVAGILALGMILSSLIVSNSMVKLKMANNTITVTGSAKQQIKSDLSVWTGNFTTQSPQLSTAFNQIKSDQQKIKDYLKNQGINEKDMVFSSINTEVRYATLPNGQYSTQVEGYRLHQQVEIRSPDVDKITELSRQTTDLINQGVEFQSNPPQYFYTKIADMKVKMLSLATKDAMVRAEQIASNAGSRVGALRAARMGVFQITPLYSNEVSDYGINDTSSLEKEITAVMNCEFEIKR</sequence>
<feature type="transmembrane region" description="Helical" evidence="1">
    <location>
        <begin position="6"/>
        <end position="28"/>
    </location>
</feature>
<dbReference type="STRING" id="690567.1638"/>
<dbReference type="PIRSF" id="PIRSF029033">
    <property type="entry name" value="UCP029033"/>
    <property type="match status" value="1"/>
</dbReference>
<keyword evidence="3" id="KW-1185">Reference proteome</keyword>
<dbReference type="InterPro" id="IPR010916">
    <property type="entry name" value="TonB_box_CS"/>
</dbReference>
<gene>
    <name evidence="2" type="ORF">1638</name>
</gene>
<evidence type="ECO:0000256" key="1">
    <source>
        <dbReference type="SAM" id="Phobius"/>
    </source>
</evidence>
<dbReference type="GO" id="GO:0006974">
    <property type="term" value="P:DNA damage response"/>
    <property type="evidence" value="ECO:0007669"/>
    <property type="project" value="TreeGrafter"/>
</dbReference>
<dbReference type="PANTHER" id="PTHR34387">
    <property type="entry name" value="SLR1258 PROTEIN"/>
    <property type="match status" value="1"/>
</dbReference>
<keyword evidence="1" id="KW-0472">Membrane</keyword>